<keyword evidence="5 7" id="KW-1133">Transmembrane helix</keyword>
<evidence type="ECO:0000256" key="7">
    <source>
        <dbReference type="SAM" id="Phobius"/>
    </source>
</evidence>
<keyword evidence="10" id="KW-1185">Reference proteome</keyword>
<feature type="domain" description="Major facilitator superfamily (MFS) profile" evidence="8">
    <location>
        <begin position="41"/>
        <end position="432"/>
    </location>
</feature>
<evidence type="ECO:0000313" key="10">
    <source>
        <dbReference type="Proteomes" id="UP001139534"/>
    </source>
</evidence>
<dbReference type="AlphaFoldDB" id="A0A9X2BNR6"/>
<feature type="transmembrane region" description="Helical" evidence="7">
    <location>
        <begin position="319"/>
        <end position="337"/>
    </location>
</feature>
<feature type="transmembrane region" description="Helical" evidence="7">
    <location>
        <begin position="252"/>
        <end position="279"/>
    </location>
</feature>
<feature type="transmembrane region" description="Helical" evidence="7">
    <location>
        <begin position="44"/>
        <end position="67"/>
    </location>
</feature>
<evidence type="ECO:0000256" key="2">
    <source>
        <dbReference type="ARBA" id="ARBA00022448"/>
    </source>
</evidence>
<dbReference type="CDD" id="cd06173">
    <property type="entry name" value="MFS_MefA_like"/>
    <property type="match status" value="1"/>
</dbReference>
<keyword evidence="4 7" id="KW-0812">Transmembrane</keyword>
<dbReference type="EMBL" id="JALPRK010000002">
    <property type="protein sequence ID" value="MCK8486363.1"/>
    <property type="molecule type" value="Genomic_DNA"/>
</dbReference>
<dbReference type="GO" id="GO:0022857">
    <property type="term" value="F:transmembrane transporter activity"/>
    <property type="evidence" value="ECO:0007669"/>
    <property type="project" value="InterPro"/>
</dbReference>
<feature type="transmembrane region" description="Helical" evidence="7">
    <location>
        <begin position="383"/>
        <end position="401"/>
    </location>
</feature>
<dbReference type="PANTHER" id="PTHR43266:SF2">
    <property type="entry name" value="MAJOR FACILITATOR SUPERFAMILY (MFS) PROFILE DOMAIN-CONTAINING PROTEIN"/>
    <property type="match status" value="1"/>
</dbReference>
<feature type="transmembrane region" description="Helical" evidence="7">
    <location>
        <begin position="407"/>
        <end position="430"/>
    </location>
</feature>
<dbReference type="RefSeq" id="WP_248550570.1">
    <property type="nucleotide sequence ID" value="NZ_JALPRK010000002.1"/>
</dbReference>
<reference evidence="9" key="1">
    <citation type="submission" date="2022-04" db="EMBL/GenBank/DDBJ databases">
        <authorList>
            <person name="Seo M.-J."/>
        </authorList>
    </citation>
    <scope>NUCLEOTIDE SEQUENCE</scope>
    <source>
        <strain evidence="9">MBLB2552</strain>
    </source>
</reference>
<dbReference type="Pfam" id="PF07690">
    <property type="entry name" value="MFS_1"/>
    <property type="match status" value="1"/>
</dbReference>
<evidence type="ECO:0000256" key="4">
    <source>
        <dbReference type="ARBA" id="ARBA00022692"/>
    </source>
</evidence>
<dbReference type="Proteomes" id="UP001139534">
    <property type="component" value="Unassembled WGS sequence"/>
</dbReference>
<dbReference type="PROSITE" id="PS50850">
    <property type="entry name" value="MFS"/>
    <property type="match status" value="1"/>
</dbReference>
<sequence length="434" mass="46727">MNLEPSQMDEGVARQAVQPADESVAKNPFSGFAEPFRKSKAFPFLWLGQLVSFLGSSVTLVILPIIVYSLTGSTTTMGLLMAAYMLPNIVMLPISGTLVDRYNRTNLMLLTDLLRFGVMAILATLLFTNALTIQLLFVLVTLYGLMDGLFQPAYAATRATVFTPDIRNSANALTQISNQAVRLIGPSLGGVLVTFFSAGWGVALDAMTYVISFLCLYGLRKLIAYQPKPPGESLGMGADFKEGLVVLKSKPWLWITILAFSLVNICFGAIVTVVIPWLFKIHLELQPYVYGIAVTCSGAGAIAAGLLFGAKRRLRRRGLIAYGGALLSGIALLLMAAAPSPAVLCALFAIEGFGMMMFGLIWETSLQEMVPQETFGRVASLDMLGSFALLPIGYIIVGWLADYIGGLQTIALFAAIGTLALLAVMFTPAVRNYD</sequence>
<comment type="caution">
    <text evidence="9">The sequence shown here is derived from an EMBL/GenBank/DDBJ whole genome shotgun (WGS) entry which is preliminary data.</text>
</comment>
<feature type="transmembrane region" description="Helical" evidence="7">
    <location>
        <begin position="285"/>
        <end position="307"/>
    </location>
</feature>
<evidence type="ECO:0000256" key="1">
    <source>
        <dbReference type="ARBA" id="ARBA00004651"/>
    </source>
</evidence>
<keyword evidence="6 7" id="KW-0472">Membrane</keyword>
<dbReference type="GO" id="GO:0005886">
    <property type="term" value="C:plasma membrane"/>
    <property type="evidence" value="ECO:0007669"/>
    <property type="project" value="UniProtKB-SubCell"/>
</dbReference>
<dbReference type="Gene3D" id="1.20.1250.20">
    <property type="entry name" value="MFS general substrate transporter like domains"/>
    <property type="match status" value="1"/>
</dbReference>
<evidence type="ECO:0000256" key="6">
    <source>
        <dbReference type="ARBA" id="ARBA00023136"/>
    </source>
</evidence>
<dbReference type="InterPro" id="IPR036259">
    <property type="entry name" value="MFS_trans_sf"/>
</dbReference>
<feature type="transmembrane region" description="Helical" evidence="7">
    <location>
        <begin position="79"/>
        <end position="99"/>
    </location>
</feature>
<proteinExistence type="predicted"/>
<keyword evidence="2" id="KW-0813">Transport</keyword>
<dbReference type="InterPro" id="IPR020846">
    <property type="entry name" value="MFS_dom"/>
</dbReference>
<evidence type="ECO:0000256" key="5">
    <source>
        <dbReference type="ARBA" id="ARBA00022989"/>
    </source>
</evidence>
<evidence type="ECO:0000313" key="9">
    <source>
        <dbReference type="EMBL" id="MCK8486363.1"/>
    </source>
</evidence>
<dbReference type="SUPFAM" id="SSF103473">
    <property type="entry name" value="MFS general substrate transporter"/>
    <property type="match status" value="1"/>
</dbReference>
<protein>
    <submittedName>
        <fullName evidence="9">MFS transporter</fullName>
    </submittedName>
</protein>
<evidence type="ECO:0000256" key="3">
    <source>
        <dbReference type="ARBA" id="ARBA00022475"/>
    </source>
</evidence>
<feature type="transmembrane region" description="Helical" evidence="7">
    <location>
        <begin position="120"/>
        <end position="145"/>
    </location>
</feature>
<name>A0A9X2BNR6_9BACL</name>
<dbReference type="PANTHER" id="PTHR43266">
    <property type="entry name" value="MACROLIDE-EFFLUX PROTEIN"/>
    <property type="match status" value="1"/>
</dbReference>
<accession>A0A9X2BNR6</accession>
<keyword evidence="3" id="KW-1003">Cell membrane</keyword>
<dbReference type="InterPro" id="IPR011701">
    <property type="entry name" value="MFS"/>
</dbReference>
<feature type="transmembrane region" description="Helical" evidence="7">
    <location>
        <begin position="198"/>
        <end position="219"/>
    </location>
</feature>
<gene>
    <name evidence="9" type="ORF">M0651_04155</name>
</gene>
<evidence type="ECO:0000259" key="8">
    <source>
        <dbReference type="PROSITE" id="PS50850"/>
    </source>
</evidence>
<comment type="subcellular location">
    <subcellularLocation>
        <location evidence="1">Cell membrane</location>
        <topology evidence="1">Multi-pass membrane protein</topology>
    </subcellularLocation>
</comment>
<organism evidence="9 10">
    <name type="scientific">Paenibacillus mellifer</name>
    <dbReference type="NCBI Taxonomy" id="2937794"/>
    <lineage>
        <taxon>Bacteria</taxon>
        <taxon>Bacillati</taxon>
        <taxon>Bacillota</taxon>
        <taxon>Bacilli</taxon>
        <taxon>Bacillales</taxon>
        <taxon>Paenibacillaceae</taxon>
        <taxon>Paenibacillus</taxon>
    </lineage>
</organism>
<feature type="transmembrane region" description="Helical" evidence="7">
    <location>
        <begin position="343"/>
        <end position="362"/>
    </location>
</feature>